<dbReference type="AlphaFoldDB" id="A0A1J1HTW5"/>
<evidence type="ECO:0000256" key="3">
    <source>
        <dbReference type="ARBA" id="ARBA00022989"/>
    </source>
</evidence>
<dbReference type="Pfam" id="PF00083">
    <property type="entry name" value="Sugar_tr"/>
    <property type="match status" value="1"/>
</dbReference>
<feature type="transmembrane region" description="Helical" evidence="5">
    <location>
        <begin position="327"/>
        <end position="344"/>
    </location>
</feature>
<keyword evidence="4 5" id="KW-0472">Membrane</keyword>
<dbReference type="SUPFAM" id="SSF103473">
    <property type="entry name" value="MFS general substrate transporter"/>
    <property type="match status" value="1"/>
</dbReference>
<keyword evidence="2 5" id="KW-0812">Transmembrane</keyword>
<feature type="transmembrane region" description="Helical" evidence="5">
    <location>
        <begin position="124"/>
        <end position="144"/>
    </location>
</feature>
<evidence type="ECO:0000256" key="4">
    <source>
        <dbReference type="ARBA" id="ARBA00023136"/>
    </source>
</evidence>
<dbReference type="GO" id="GO:0022857">
    <property type="term" value="F:transmembrane transporter activity"/>
    <property type="evidence" value="ECO:0007669"/>
    <property type="project" value="InterPro"/>
</dbReference>
<feature type="transmembrane region" description="Helical" evidence="5">
    <location>
        <begin position="384"/>
        <end position="403"/>
    </location>
</feature>
<feature type="transmembrane region" description="Helical" evidence="5">
    <location>
        <begin position="241"/>
        <end position="260"/>
    </location>
</feature>
<accession>A0A1J1HTW5</accession>
<reference evidence="7 8" key="1">
    <citation type="submission" date="2015-04" db="EMBL/GenBank/DDBJ databases">
        <authorList>
            <person name="Syromyatnikov M.Y."/>
            <person name="Popov V.N."/>
        </authorList>
    </citation>
    <scope>NUCLEOTIDE SEQUENCE [LARGE SCALE GENOMIC DNA]</scope>
</reference>
<feature type="transmembrane region" description="Helical" evidence="5">
    <location>
        <begin position="409"/>
        <end position="432"/>
    </location>
</feature>
<organism evidence="7 8">
    <name type="scientific">Clunio marinus</name>
    <dbReference type="NCBI Taxonomy" id="568069"/>
    <lineage>
        <taxon>Eukaryota</taxon>
        <taxon>Metazoa</taxon>
        <taxon>Ecdysozoa</taxon>
        <taxon>Arthropoda</taxon>
        <taxon>Hexapoda</taxon>
        <taxon>Insecta</taxon>
        <taxon>Pterygota</taxon>
        <taxon>Neoptera</taxon>
        <taxon>Endopterygota</taxon>
        <taxon>Diptera</taxon>
        <taxon>Nematocera</taxon>
        <taxon>Chironomoidea</taxon>
        <taxon>Chironomidae</taxon>
        <taxon>Clunio</taxon>
    </lineage>
</organism>
<dbReference type="EMBL" id="CVRI01000021">
    <property type="protein sequence ID" value="CRK91511.1"/>
    <property type="molecule type" value="Genomic_DNA"/>
</dbReference>
<evidence type="ECO:0000313" key="7">
    <source>
        <dbReference type="EMBL" id="CRK91511.1"/>
    </source>
</evidence>
<feature type="transmembrane region" description="Helical" evidence="5">
    <location>
        <begin position="179"/>
        <end position="202"/>
    </location>
</feature>
<keyword evidence="3 5" id="KW-1133">Transmembrane helix</keyword>
<dbReference type="InterPro" id="IPR036259">
    <property type="entry name" value="MFS_trans_sf"/>
</dbReference>
<feature type="transmembrane region" description="Helical" evidence="5">
    <location>
        <begin position="156"/>
        <end position="173"/>
    </location>
</feature>
<feature type="transmembrane region" description="Helical" evidence="5">
    <location>
        <begin position="214"/>
        <end position="235"/>
    </location>
</feature>
<comment type="subcellular location">
    <subcellularLocation>
        <location evidence="1">Membrane</location>
        <topology evidence="1">Multi-pass membrane protein</topology>
    </subcellularLocation>
</comment>
<evidence type="ECO:0000256" key="1">
    <source>
        <dbReference type="ARBA" id="ARBA00004141"/>
    </source>
</evidence>
<feature type="domain" description="Major facilitator superfamily (MFS) profile" evidence="6">
    <location>
        <begin position="22"/>
        <end position="497"/>
    </location>
</feature>
<feature type="transmembrane region" description="Helical" evidence="5">
    <location>
        <begin position="444"/>
        <end position="467"/>
    </location>
</feature>
<evidence type="ECO:0000256" key="5">
    <source>
        <dbReference type="SAM" id="Phobius"/>
    </source>
</evidence>
<dbReference type="Gene3D" id="1.20.1250.20">
    <property type="entry name" value="MFS general substrate transporter like domains"/>
    <property type="match status" value="1"/>
</dbReference>
<dbReference type="STRING" id="568069.A0A1J1HTW5"/>
<dbReference type="PROSITE" id="PS50850">
    <property type="entry name" value="MFS"/>
    <property type="match status" value="1"/>
</dbReference>
<protein>
    <submittedName>
        <fullName evidence="7">CLUMA_CG005172, isoform A</fullName>
    </submittedName>
</protein>
<sequence>MNYDEILPHLSRGNFGKYQKRVYILLCIPALVTAFHLLGGVFLVNLPDHRCKLDGELSNSSFHLPADVWNSSFPFDKEKKAYSKCEYFSSDSNESVKCSEFIWDSSKVKSSAVKSFSLVCDKNVLRASADSMLMLGLLFGSYIFGDLSDKYGRRPTLILAFLVQEVFGFLAAISPEFFSFAICRMFVGGATSGIYLVGYCICLEMVDKESRLNAGTYIMMSFSFGYVVLGLLAYFIHDWRWLQVALTLPGILFLSYWWIIPESTRWLLANNQKENAIAQIEKIARVNNLTVPRRLLEKLEAEPETFDSGKKHSVFDLFKTPNLRTKSILIFYNWFAISACYYGLSWGSGSLVGNQILNFILSGLVEIPAYYFLILTLNRWGRKLIMSGSMICAGAVLLLSLFIPETWTWLVLTLSMLGKMSITASFGTVYLFSTEQFPTVIRNAALGACSMSARIGGISAPFVIHLSQSWKPAPFVIFGVTAFVGGVFSTFLPETRNRELPETLDDAERI</sequence>
<evidence type="ECO:0000259" key="6">
    <source>
        <dbReference type="PROSITE" id="PS50850"/>
    </source>
</evidence>
<dbReference type="InterPro" id="IPR020846">
    <property type="entry name" value="MFS_dom"/>
</dbReference>
<dbReference type="OrthoDB" id="3936150at2759"/>
<feature type="transmembrane region" description="Helical" evidence="5">
    <location>
        <begin position="22"/>
        <end position="44"/>
    </location>
</feature>
<feature type="transmembrane region" description="Helical" evidence="5">
    <location>
        <begin position="473"/>
        <end position="492"/>
    </location>
</feature>
<name>A0A1J1HTW5_9DIPT</name>
<dbReference type="CDD" id="cd17317">
    <property type="entry name" value="MFS_SLC22"/>
    <property type="match status" value="1"/>
</dbReference>
<dbReference type="PANTHER" id="PTHR24064">
    <property type="entry name" value="SOLUTE CARRIER FAMILY 22 MEMBER"/>
    <property type="match status" value="1"/>
</dbReference>
<dbReference type="InterPro" id="IPR005828">
    <property type="entry name" value="MFS_sugar_transport-like"/>
</dbReference>
<proteinExistence type="predicted"/>
<gene>
    <name evidence="7" type="ORF">CLUMA_CG005172</name>
</gene>
<feature type="transmembrane region" description="Helical" evidence="5">
    <location>
        <begin position="356"/>
        <end position="377"/>
    </location>
</feature>
<keyword evidence="8" id="KW-1185">Reference proteome</keyword>
<evidence type="ECO:0000313" key="8">
    <source>
        <dbReference type="Proteomes" id="UP000183832"/>
    </source>
</evidence>
<dbReference type="GO" id="GO:0016020">
    <property type="term" value="C:membrane"/>
    <property type="evidence" value="ECO:0007669"/>
    <property type="project" value="UniProtKB-SubCell"/>
</dbReference>
<evidence type="ECO:0000256" key="2">
    <source>
        <dbReference type="ARBA" id="ARBA00022692"/>
    </source>
</evidence>
<dbReference type="Proteomes" id="UP000183832">
    <property type="component" value="Unassembled WGS sequence"/>
</dbReference>